<organism evidence="1 2">
    <name type="scientific">Sporosarcina psychrophila</name>
    <name type="common">Bacillus psychrophilus</name>
    <dbReference type="NCBI Taxonomy" id="1476"/>
    <lineage>
        <taxon>Bacteria</taxon>
        <taxon>Bacillati</taxon>
        <taxon>Bacillota</taxon>
        <taxon>Bacilli</taxon>
        <taxon>Bacillales</taxon>
        <taxon>Caryophanaceae</taxon>
        <taxon>Sporosarcina</taxon>
    </lineage>
</organism>
<dbReference type="Proteomes" id="UP000698173">
    <property type="component" value="Unassembled WGS sequence"/>
</dbReference>
<dbReference type="GO" id="GO:0009236">
    <property type="term" value="P:cobalamin biosynthetic process"/>
    <property type="evidence" value="ECO:0007669"/>
    <property type="project" value="InterPro"/>
</dbReference>
<name>A0A921G0K0_SPOPS</name>
<dbReference type="AlphaFoldDB" id="A0A921G0K0"/>
<evidence type="ECO:0000313" key="1">
    <source>
        <dbReference type="EMBL" id="HJF33170.1"/>
    </source>
</evidence>
<keyword evidence="1" id="KW-0808">Transferase</keyword>
<keyword evidence="1" id="KW-0418">Kinase</keyword>
<reference evidence="1" key="2">
    <citation type="submission" date="2021-09" db="EMBL/GenBank/DDBJ databases">
        <authorList>
            <person name="Gilroy R."/>
        </authorList>
    </citation>
    <scope>NUCLEOTIDE SEQUENCE</scope>
    <source>
        <strain evidence="1">CHK171-7178</strain>
    </source>
</reference>
<dbReference type="Pfam" id="PF02283">
    <property type="entry name" value="CobU"/>
    <property type="match status" value="1"/>
</dbReference>
<dbReference type="GO" id="GO:0000166">
    <property type="term" value="F:nucleotide binding"/>
    <property type="evidence" value="ECO:0007669"/>
    <property type="project" value="InterPro"/>
</dbReference>
<comment type="caution">
    <text evidence="1">The sequence shown here is derived from an EMBL/GenBank/DDBJ whole genome shotgun (WGS) entry which is preliminary data.</text>
</comment>
<proteinExistence type="predicted"/>
<dbReference type="SUPFAM" id="SSF52540">
    <property type="entry name" value="P-loop containing nucleoside triphosphate hydrolases"/>
    <property type="match status" value="1"/>
</dbReference>
<dbReference type="GO" id="GO:0043752">
    <property type="term" value="F:adenosylcobinamide kinase activity"/>
    <property type="evidence" value="ECO:0007669"/>
    <property type="project" value="InterPro"/>
</dbReference>
<protein>
    <submittedName>
        <fullName evidence="1">Bifunctional adenosylcobinamide kinase/adenosylcobinamide-phosphate guanylyltransferase</fullName>
    </submittedName>
</protein>
<dbReference type="Gene3D" id="3.40.50.300">
    <property type="entry name" value="P-loop containing nucleotide triphosphate hydrolases"/>
    <property type="match status" value="1"/>
</dbReference>
<dbReference type="GO" id="GO:0016779">
    <property type="term" value="F:nucleotidyltransferase activity"/>
    <property type="evidence" value="ECO:0007669"/>
    <property type="project" value="UniProtKB-KW"/>
</dbReference>
<dbReference type="InterPro" id="IPR003203">
    <property type="entry name" value="CobU/CobP"/>
</dbReference>
<sequence length="142" mass="16138">MHIYIGGAHNGKREFVKKQLTKQGKHNVQWIEGNLLLNCMGDSHPYNSRTIQTIVIAGIEEWLSETNLPEEAAIDYVMKGIAGRNVIFILTDIGRGIVPVDAEQRKLRDTCGRLYQRLMAEADEVTRIWYGLAKTVKKRGEQ</sequence>
<dbReference type="InterPro" id="IPR027417">
    <property type="entry name" value="P-loop_NTPase"/>
</dbReference>
<keyword evidence="1" id="KW-0548">Nucleotidyltransferase</keyword>
<evidence type="ECO:0000313" key="2">
    <source>
        <dbReference type="Proteomes" id="UP000698173"/>
    </source>
</evidence>
<accession>A0A921G0K0</accession>
<gene>
    <name evidence="1" type="ORF">K8V56_15525</name>
</gene>
<reference evidence="1" key="1">
    <citation type="journal article" date="2021" name="PeerJ">
        <title>Extensive microbial diversity within the chicken gut microbiome revealed by metagenomics and culture.</title>
        <authorList>
            <person name="Gilroy R."/>
            <person name="Ravi A."/>
            <person name="Getino M."/>
            <person name="Pursley I."/>
            <person name="Horton D.L."/>
            <person name="Alikhan N.F."/>
            <person name="Baker D."/>
            <person name="Gharbi K."/>
            <person name="Hall N."/>
            <person name="Watson M."/>
            <person name="Adriaenssens E.M."/>
            <person name="Foster-Nyarko E."/>
            <person name="Jarju S."/>
            <person name="Secka A."/>
            <person name="Antonio M."/>
            <person name="Oren A."/>
            <person name="Chaudhuri R.R."/>
            <person name="La Ragione R."/>
            <person name="Hildebrand F."/>
            <person name="Pallen M.J."/>
        </authorList>
    </citation>
    <scope>NUCLEOTIDE SEQUENCE</scope>
    <source>
        <strain evidence="1">CHK171-7178</strain>
    </source>
</reference>
<dbReference type="EMBL" id="DYWT01000245">
    <property type="protein sequence ID" value="HJF33170.1"/>
    <property type="molecule type" value="Genomic_DNA"/>
</dbReference>